<feature type="domain" description="Helicase HerA central" evidence="2">
    <location>
        <begin position="307"/>
        <end position="540"/>
    </location>
</feature>
<dbReference type="SUPFAM" id="SSF52540">
    <property type="entry name" value="P-loop containing nucleoside triphosphate hydrolases"/>
    <property type="match status" value="1"/>
</dbReference>
<dbReference type="Proteomes" id="UP001477947">
    <property type="component" value="Chromosome"/>
</dbReference>
<gene>
    <name evidence="3" type="ORF">TPELB_20060</name>
</gene>
<keyword evidence="1" id="KW-0812">Transmembrane</keyword>
<keyword evidence="1" id="KW-0472">Membrane</keyword>
<name>A0ABZ3FGD5_9FIRM</name>
<protein>
    <recommendedName>
        <fullName evidence="2">Helicase HerA central domain-containing protein</fullName>
    </recommendedName>
</protein>
<dbReference type="InterPro" id="IPR008571">
    <property type="entry name" value="HerA-like"/>
</dbReference>
<evidence type="ECO:0000259" key="2">
    <source>
        <dbReference type="Pfam" id="PF01935"/>
    </source>
</evidence>
<reference evidence="3 4" key="1">
    <citation type="submission" date="2024-04" db="EMBL/GenBank/DDBJ databases">
        <title>Isolation and characterization of novel acetogenic strains of the genera Terrisporobacter and Acetoanaerobium.</title>
        <authorList>
            <person name="Boeer T."/>
            <person name="Schueler M.A."/>
            <person name="Lueschen A."/>
            <person name="Eysell L."/>
            <person name="Droege J."/>
            <person name="Heinemann M."/>
            <person name="Engelhardt L."/>
            <person name="Basen M."/>
            <person name="Daniel R."/>
        </authorList>
    </citation>
    <scope>NUCLEOTIDE SEQUENCE [LARGE SCALE GENOMIC DNA]</scope>
    <source>
        <strain evidence="3 4">ELB</strain>
    </source>
</reference>
<dbReference type="PANTHER" id="PTHR42957:SF1">
    <property type="entry name" value="HELICASE MJ1565-RELATED"/>
    <property type="match status" value="1"/>
</dbReference>
<keyword evidence="1" id="KW-1133">Transmembrane helix</keyword>
<organism evidence="3 4">
    <name type="scientific">Terrisporobacter petrolearius</name>
    <dbReference type="NCBI Taxonomy" id="1460447"/>
    <lineage>
        <taxon>Bacteria</taxon>
        <taxon>Bacillati</taxon>
        <taxon>Bacillota</taxon>
        <taxon>Clostridia</taxon>
        <taxon>Peptostreptococcales</taxon>
        <taxon>Peptostreptococcaceae</taxon>
        <taxon>Terrisporobacter</taxon>
    </lineage>
</organism>
<proteinExistence type="predicted"/>
<dbReference type="RefSeq" id="WP_343336886.1">
    <property type="nucleotide sequence ID" value="NZ_CP154622.1"/>
</dbReference>
<evidence type="ECO:0000313" key="3">
    <source>
        <dbReference type="EMBL" id="XAM41693.1"/>
    </source>
</evidence>
<dbReference type="Gene3D" id="3.40.50.300">
    <property type="entry name" value="P-loop containing nucleotide triphosphate hydrolases"/>
    <property type="match status" value="2"/>
</dbReference>
<dbReference type="PANTHER" id="PTHR42957">
    <property type="entry name" value="HELICASE MJ1565-RELATED"/>
    <property type="match status" value="1"/>
</dbReference>
<dbReference type="Pfam" id="PF01935">
    <property type="entry name" value="DUF87"/>
    <property type="match status" value="1"/>
</dbReference>
<sequence>MQYIRVNKINIENKNKFDKYHYYFEDKLKEIELNRGFTLTKQVISQILESNTTNKISIIIIVTDDKLEYLIGYNIDIDFKFANVDVEKLTVNKVNYAYEKKIYGVVNPSNLNLKEVNLIDEIILENKSNDFAIKIELEKENQVQSSLEYLADLAKKIEELSSKSEININKQENVVKSATKNFFGGEGESYKKEKINEKKKLEGLKEKYEVLAVNQDKIKMPSITILYNNAETYKKIESKIVTYSKMNIGNSVFLISKDAAYLSDNKYSILDYIIPVVAFPVSDIAGMTVTSQYEYGSAILPESKSNIVLGKLNKNGKTKISINYDINDLLMHTFVTGVTGSGKTSTVKKILKEVYSAKKPFLIMEPAKSEYKYLSSIMPIRRYRLGIESEGSFRLNPFEFPNNIHIQTHLDNMKSVFIAAFPMQGPMPYILEMAFYNVYRRKGWDLISSINIYSNIVEEMFLYPTLEDLYEEIDNVTDEVGYSGELSSDVKGALKVRIGSLLSGAKGTMLNTSKSTRMEDILNYPTLIELEPIGDSQEKVFLMGLILINIYEYYVSSGSYSDELENLLIIEEAHRLLENTTATNNNEIADMKGKALESFNNILSEIRAYGQGIVIADQIPSKISPDVIKNTNLKIIHRLYANDDRELVGYSIGLEKEELKGLINLERGQSVIFHSKLLSPIKVDINIEDENLLNKSKCIDGGIPVKLEFENMISNNEIVINKISIILNSYLISNNSDYEVTKENIKNIIEKYYNSTIIKTYNFDVNSIIKYILIKYIKLLSNKKEYIITYPEQVKLIKEIHNSEYPIELFKKSISIYARDCNEKEVYNLVKNYNLIKTLYIIHKEEKNNILQLVKKYENKFKQGCKSLQEDIIEKLSLDNIFKIQILSEEEKENLVDAMIIFYFYNSEEMINLYFDIGNEYIIEESDNKHLDINDIVNNLAERYNSLKVNEANQNMQIIDELSKLNISSNYIIKAFNKNINIMMIINSIILVFIIVTIAIFK</sequence>
<feature type="transmembrane region" description="Helical" evidence="1">
    <location>
        <begin position="980"/>
        <end position="1001"/>
    </location>
</feature>
<keyword evidence="4" id="KW-1185">Reference proteome</keyword>
<evidence type="ECO:0000313" key="4">
    <source>
        <dbReference type="Proteomes" id="UP001477947"/>
    </source>
</evidence>
<evidence type="ECO:0000256" key="1">
    <source>
        <dbReference type="SAM" id="Phobius"/>
    </source>
</evidence>
<dbReference type="EMBL" id="CP154622">
    <property type="protein sequence ID" value="XAM41693.1"/>
    <property type="molecule type" value="Genomic_DNA"/>
</dbReference>
<accession>A0ABZ3FGD5</accession>
<dbReference type="InterPro" id="IPR027417">
    <property type="entry name" value="P-loop_NTPase"/>
</dbReference>
<dbReference type="InterPro" id="IPR002789">
    <property type="entry name" value="HerA_central"/>
</dbReference>